<keyword evidence="2" id="KW-1185">Reference proteome</keyword>
<reference evidence="2" key="1">
    <citation type="submission" date="2018-12" db="EMBL/GenBank/DDBJ databases">
        <title>Tengunoibacter tsumagoiensis gen. nov., sp. nov., Dictyobacter kobayashii sp. nov., D. alpinus sp. nov., and D. joshuensis sp. nov. and description of Dictyobacteraceae fam. nov. within the order Ktedonobacterales isolated from Tengu-no-mugimeshi.</title>
        <authorList>
            <person name="Wang C.M."/>
            <person name="Zheng Y."/>
            <person name="Sakai Y."/>
            <person name="Toyoda A."/>
            <person name="Minakuchi Y."/>
            <person name="Abe K."/>
            <person name="Yokota A."/>
            <person name="Yabe S."/>
        </authorList>
    </citation>
    <scope>NUCLEOTIDE SEQUENCE [LARGE SCALE GENOMIC DNA]</scope>
    <source>
        <strain evidence="2">Uno16</strain>
    </source>
</reference>
<evidence type="ECO:0000313" key="1">
    <source>
        <dbReference type="EMBL" id="GCE29083.1"/>
    </source>
</evidence>
<name>A0A402BCH4_9CHLR</name>
<protein>
    <submittedName>
        <fullName evidence="1">Uncharacterized protein</fullName>
    </submittedName>
</protein>
<accession>A0A402BCH4</accession>
<dbReference type="Proteomes" id="UP000287171">
    <property type="component" value="Unassembled WGS sequence"/>
</dbReference>
<gene>
    <name evidence="1" type="ORF">KDA_45670</name>
</gene>
<evidence type="ECO:0000313" key="2">
    <source>
        <dbReference type="Proteomes" id="UP000287171"/>
    </source>
</evidence>
<sequence length="69" mass="7673">MFSTFHGASIDCRYKAYVTNKKISANVAYVAQAARNVLLLMLSARTCLSTSHEHRSIVTSDAHTISEQR</sequence>
<dbReference type="AlphaFoldDB" id="A0A402BCH4"/>
<proteinExistence type="predicted"/>
<dbReference type="EMBL" id="BIFT01000001">
    <property type="protein sequence ID" value="GCE29083.1"/>
    <property type="molecule type" value="Genomic_DNA"/>
</dbReference>
<comment type="caution">
    <text evidence="1">The sequence shown here is derived from an EMBL/GenBank/DDBJ whole genome shotgun (WGS) entry which is preliminary data.</text>
</comment>
<organism evidence="1 2">
    <name type="scientific">Dictyobacter alpinus</name>
    <dbReference type="NCBI Taxonomy" id="2014873"/>
    <lineage>
        <taxon>Bacteria</taxon>
        <taxon>Bacillati</taxon>
        <taxon>Chloroflexota</taxon>
        <taxon>Ktedonobacteria</taxon>
        <taxon>Ktedonobacterales</taxon>
        <taxon>Dictyobacteraceae</taxon>
        <taxon>Dictyobacter</taxon>
    </lineage>
</organism>